<keyword evidence="2" id="KW-1185">Reference proteome</keyword>
<gene>
    <name evidence="1" type="ORF">theurythT_20490</name>
</gene>
<organism evidence="1 2">
    <name type="scientific">Thalassotalea eurytherma</name>
    <dbReference type="NCBI Taxonomy" id="1144278"/>
    <lineage>
        <taxon>Bacteria</taxon>
        <taxon>Pseudomonadati</taxon>
        <taxon>Pseudomonadota</taxon>
        <taxon>Gammaproteobacteria</taxon>
        <taxon>Alteromonadales</taxon>
        <taxon>Colwelliaceae</taxon>
        <taxon>Thalassotalea</taxon>
    </lineage>
</organism>
<evidence type="ECO:0000313" key="1">
    <source>
        <dbReference type="EMBL" id="GLX82597.1"/>
    </source>
</evidence>
<dbReference type="Proteomes" id="UP001157133">
    <property type="component" value="Unassembled WGS sequence"/>
</dbReference>
<accession>A0ABQ6H4Q5</accession>
<dbReference type="SUPFAM" id="SSF53850">
    <property type="entry name" value="Periplasmic binding protein-like II"/>
    <property type="match status" value="1"/>
</dbReference>
<dbReference type="RefSeq" id="WP_284207965.1">
    <property type="nucleotide sequence ID" value="NZ_BSSU01000010.1"/>
</dbReference>
<name>A0ABQ6H4Q5_9GAMM</name>
<comment type="caution">
    <text evidence="1">The sequence shown here is derived from an EMBL/GenBank/DDBJ whole genome shotgun (WGS) entry which is preliminary data.</text>
</comment>
<proteinExistence type="predicted"/>
<reference evidence="1 2" key="1">
    <citation type="submission" date="2023-03" db="EMBL/GenBank/DDBJ databases">
        <title>Draft genome sequence of Thalassotalea eurytherma JCM 18482T.</title>
        <authorList>
            <person name="Sawabe T."/>
        </authorList>
    </citation>
    <scope>NUCLEOTIDE SEQUENCE [LARGE SCALE GENOMIC DNA]</scope>
    <source>
        <strain evidence="1 2">JCM 18482</strain>
    </source>
</reference>
<dbReference type="EMBL" id="BSSU01000010">
    <property type="protein sequence ID" value="GLX82597.1"/>
    <property type="molecule type" value="Genomic_DNA"/>
</dbReference>
<evidence type="ECO:0000313" key="2">
    <source>
        <dbReference type="Proteomes" id="UP001157133"/>
    </source>
</evidence>
<protein>
    <recommendedName>
        <fullName evidence="3">Solute-binding protein family 3/N-terminal domain-containing protein</fullName>
    </recommendedName>
</protein>
<sequence length="292" mass="33663">MKGFLLLFLLSVSWPVLAKDIINYSWYGAHRTSIKYDKYYTDVLTLALEKSKAKYGEYELNKINAGMSQNHMITLASKNRLVNLVWTMTSRDREDKLIPVRFPLLKGLGGCRISLIRKGEQHRFDELTSITELAKFNAGQGTMWPDTVILNNNNFQVSTAREHASLYQMLAKGRFDYFPRAIHEAFNEIQQFPELAIEQRFVIYYDSPFFFFVSKAYPRIAERIQHGLTLAHHDGSFDEFFASHEITKGAIEKANLHNREVIVLENPLLSKETQRALIDLKFNATCIGNAQN</sequence>
<evidence type="ECO:0008006" key="3">
    <source>
        <dbReference type="Google" id="ProtNLM"/>
    </source>
</evidence>